<evidence type="ECO:0008006" key="3">
    <source>
        <dbReference type="Google" id="ProtNLM"/>
    </source>
</evidence>
<evidence type="ECO:0000313" key="2">
    <source>
        <dbReference type="Proteomes" id="UP000015453"/>
    </source>
</evidence>
<dbReference type="GO" id="GO:0009507">
    <property type="term" value="C:chloroplast"/>
    <property type="evidence" value="ECO:0007669"/>
    <property type="project" value="TreeGrafter"/>
</dbReference>
<feature type="non-terminal residue" evidence="1">
    <location>
        <position position="1"/>
    </location>
</feature>
<dbReference type="Proteomes" id="UP000015453">
    <property type="component" value="Unassembled WGS sequence"/>
</dbReference>
<comment type="caution">
    <text evidence="1">The sequence shown here is derived from an EMBL/GenBank/DDBJ whole genome shotgun (WGS) entry which is preliminary data.</text>
</comment>
<dbReference type="OrthoDB" id="2138282at2759"/>
<dbReference type="SUPFAM" id="SSF50475">
    <property type="entry name" value="FMN-binding split barrel"/>
    <property type="match status" value="1"/>
</dbReference>
<evidence type="ECO:0000313" key="1">
    <source>
        <dbReference type="EMBL" id="EPS68214.1"/>
    </source>
</evidence>
<dbReference type="AlphaFoldDB" id="S8CM38"/>
<protein>
    <recommendedName>
        <fullName evidence="3">DUF2470 domain-containing protein</fullName>
    </recommendedName>
</protein>
<dbReference type="Gene3D" id="2.30.110.10">
    <property type="entry name" value="Electron Transport, Fmn-binding Protein, Chain A"/>
    <property type="match status" value="1"/>
</dbReference>
<accession>S8CM38</accession>
<gene>
    <name evidence="1" type="ORF">M569_06558</name>
</gene>
<keyword evidence="2" id="KW-1185">Reference proteome</keyword>
<sequence length="200" mass="22048">VRCSISVVSGSAAGFKKPFPAEVSRTIVSLVSAGTLSALTQEGLPLGFGVRFAVDSDGTPIVCLNDSAEKSLSDDKRCSLHVQLDQCGLRTPQCTILGRLEKPEEETMAASAGKLRLSWKKRFNEEFDESHAHFLDVERVLQTEDYAENGVWITSSEYASAEPDPLRASAMRIVNEINARHAEDIRRFCNVFMNLDIQVL</sequence>
<proteinExistence type="predicted"/>
<organism evidence="1 2">
    <name type="scientific">Genlisea aurea</name>
    <dbReference type="NCBI Taxonomy" id="192259"/>
    <lineage>
        <taxon>Eukaryota</taxon>
        <taxon>Viridiplantae</taxon>
        <taxon>Streptophyta</taxon>
        <taxon>Embryophyta</taxon>
        <taxon>Tracheophyta</taxon>
        <taxon>Spermatophyta</taxon>
        <taxon>Magnoliopsida</taxon>
        <taxon>eudicotyledons</taxon>
        <taxon>Gunneridae</taxon>
        <taxon>Pentapetalae</taxon>
        <taxon>asterids</taxon>
        <taxon>lamiids</taxon>
        <taxon>Lamiales</taxon>
        <taxon>Lentibulariaceae</taxon>
        <taxon>Genlisea</taxon>
    </lineage>
</organism>
<dbReference type="InterPro" id="IPR037119">
    <property type="entry name" value="Haem_oxidase_HugZ-like_sf"/>
</dbReference>
<name>S8CM38_9LAMI</name>
<dbReference type="Gene3D" id="3.20.180.10">
    <property type="entry name" value="PNP-oxidase-like"/>
    <property type="match status" value="1"/>
</dbReference>
<dbReference type="PANTHER" id="PTHR13343">
    <property type="entry name" value="CREG1 PROTEIN"/>
    <property type="match status" value="1"/>
</dbReference>
<reference evidence="1 2" key="1">
    <citation type="journal article" date="2013" name="BMC Genomics">
        <title>The miniature genome of a carnivorous plant Genlisea aurea contains a low number of genes and short non-coding sequences.</title>
        <authorList>
            <person name="Leushkin E.V."/>
            <person name="Sutormin R.A."/>
            <person name="Nabieva E.R."/>
            <person name="Penin A.A."/>
            <person name="Kondrashov A.S."/>
            <person name="Logacheva M.D."/>
        </authorList>
    </citation>
    <scope>NUCLEOTIDE SEQUENCE [LARGE SCALE GENOMIC DNA]</scope>
</reference>
<dbReference type="InterPro" id="IPR012349">
    <property type="entry name" value="Split_barrel_FMN-bd"/>
</dbReference>
<feature type="non-terminal residue" evidence="1">
    <location>
        <position position="200"/>
    </location>
</feature>
<dbReference type="EMBL" id="AUSU01002715">
    <property type="protein sequence ID" value="EPS68214.1"/>
    <property type="molecule type" value="Genomic_DNA"/>
</dbReference>
<dbReference type="PANTHER" id="PTHR13343:SF22">
    <property type="entry name" value="GLUTAMYL-TRNA REDUCTASE-BINDING PROTEIN, CHLOROPLASTIC"/>
    <property type="match status" value="1"/>
</dbReference>